<accession>A0A1H6XIZ5</accession>
<dbReference type="STRING" id="1043493.SAMN05421637_1316"/>
<dbReference type="AlphaFoldDB" id="A0A1H6XIZ5"/>
<evidence type="ECO:0000313" key="2">
    <source>
        <dbReference type="EMBL" id="SEJ24842.1"/>
    </source>
</evidence>
<keyword evidence="3" id="KW-1185">Reference proteome</keyword>
<feature type="transmembrane region" description="Helical" evidence="1">
    <location>
        <begin position="33"/>
        <end position="54"/>
    </location>
</feature>
<dbReference type="OrthoDB" id="5149481at2"/>
<dbReference type="EMBL" id="FNZI01000002">
    <property type="protein sequence ID" value="SEJ24842.1"/>
    <property type="molecule type" value="Genomic_DNA"/>
</dbReference>
<gene>
    <name evidence="2" type="ORF">SAMN05421637_1316</name>
</gene>
<name>A0A1H6XIZ5_9MICO</name>
<dbReference type="RefSeq" id="WP_042214105.1">
    <property type="nucleotide sequence ID" value="NZ_BBLU01000005.1"/>
</dbReference>
<keyword evidence="1" id="KW-0472">Membrane</keyword>
<evidence type="ECO:0000256" key="1">
    <source>
        <dbReference type="SAM" id="Phobius"/>
    </source>
</evidence>
<keyword evidence="1" id="KW-0812">Transmembrane</keyword>
<feature type="transmembrane region" description="Helical" evidence="1">
    <location>
        <begin position="75"/>
        <end position="99"/>
    </location>
</feature>
<sequence length="106" mass="11289">MTYKDELGFVGHPELPHGYLPYLGAHPRRRDDWIGRLALAAGTMLLFPFAIVLGHVSLGRFRAGSARNRRAAVGALWLGYGAPTVAAFGFAVALMWIAAAGVGLLG</sequence>
<dbReference type="Proteomes" id="UP000183315">
    <property type="component" value="Unassembled WGS sequence"/>
</dbReference>
<evidence type="ECO:0000313" key="3">
    <source>
        <dbReference type="Proteomes" id="UP000183315"/>
    </source>
</evidence>
<evidence type="ECO:0008006" key="4">
    <source>
        <dbReference type="Google" id="ProtNLM"/>
    </source>
</evidence>
<proteinExistence type="predicted"/>
<reference evidence="3" key="1">
    <citation type="submission" date="2016-10" db="EMBL/GenBank/DDBJ databases">
        <authorList>
            <person name="Varghese N."/>
        </authorList>
    </citation>
    <scope>NUCLEOTIDE SEQUENCE [LARGE SCALE GENOMIC DNA]</scope>
    <source>
        <strain evidence="3">DSM 24868</strain>
    </source>
</reference>
<organism evidence="2 3">
    <name type="scientific">Demequina mangrovi</name>
    <dbReference type="NCBI Taxonomy" id="1043493"/>
    <lineage>
        <taxon>Bacteria</taxon>
        <taxon>Bacillati</taxon>
        <taxon>Actinomycetota</taxon>
        <taxon>Actinomycetes</taxon>
        <taxon>Micrococcales</taxon>
        <taxon>Demequinaceae</taxon>
        <taxon>Demequina</taxon>
    </lineage>
</organism>
<protein>
    <recommendedName>
        <fullName evidence="4">DUF4190 domain-containing protein</fullName>
    </recommendedName>
</protein>
<keyword evidence="1" id="KW-1133">Transmembrane helix</keyword>